<dbReference type="SUPFAM" id="SSF56112">
    <property type="entry name" value="Protein kinase-like (PK-like)"/>
    <property type="match status" value="1"/>
</dbReference>
<accession>A0A8R2B516</accession>
<dbReference type="EnsemblMetazoa" id="XM_008183952.3">
    <property type="protein sequence ID" value="XP_008182174.1"/>
    <property type="gene ID" value="LOC103309166"/>
</dbReference>
<dbReference type="GeneID" id="103309166"/>
<dbReference type="InterPro" id="IPR015897">
    <property type="entry name" value="CHK_kinase-like"/>
</dbReference>
<dbReference type="OrthoDB" id="190089at2759"/>
<dbReference type="PANTHER" id="PTHR11012:SF8">
    <property type="entry name" value="JUVENILE HORMONE-INDUCIBLE PROTEIN 26"/>
    <property type="match status" value="1"/>
</dbReference>
<dbReference type="PANTHER" id="PTHR11012">
    <property type="entry name" value="PROTEIN KINASE-LIKE DOMAIN-CONTAINING"/>
    <property type="match status" value="1"/>
</dbReference>
<dbReference type="Gene3D" id="3.90.1200.10">
    <property type="match status" value="1"/>
</dbReference>
<evidence type="ECO:0000313" key="3">
    <source>
        <dbReference type="Proteomes" id="UP000007819"/>
    </source>
</evidence>
<reference evidence="3" key="1">
    <citation type="submission" date="2010-06" db="EMBL/GenBank/DDBJ databases">
        <authorList>
            <person name="Jiang H."/>
            <person name="Abraham K."/>
            <person name="Ali S."/>
            <person name="Alsbrooks S.L."/>
            <person name="Anim B.N."/>
            <person name="Anosike U.S."/>
            <person name="Attaway T."/>
            <person name="Bandaranaike D.P."/>
            <person name="Battles P.K."/>
            <person name="Bell S.N."/>
            <person name="Bell A.V."/>
            <person name="Beltran B."/>
            <person name="Bickham C."/>
            <person name="Bustamante Y."/>
            <person name="Caleb T."/>
            <person name="Canada A."/>
            <person name="Cardenas V."/>
            <person name="Carter K."/>
            <person name="Chacko J."/>
            <person name="Chandrabose M.N."/>
            <person name="Chavez D."/>
            <person name="Chavez A."/>
            <person name="Chen L."/>
            <person name="Chu H.-S."/>
            <person name="Claassen K.J."/>
            <person name="Cockrell R."/>
            <person name="Collins M."/>
            <person name="Cooper J.A."/>
            <person name="Cree A."/>
            <person name="Curry S.M."/>
            <person name="Da Y."/>
            <person name="Dao M.D."/>
            <person name="Das B."/>
            <person name="Davila M.-L."/>
            <person name="Davy-Carroll L."/>
            <person name="Denson S."/>
            <person name="Dinh H."/>
            <person name="Ebong V.E."/>
            <person name="Edwards J.R."/>
            <person name="Egan A."/>
            <person name="El-Daye J."/>
            <person name="Escobedo L."/>
            <person name="Fernandez S."/>
            <person name="Fernando P.R."/>
            <person name="Flagg N."/>
            <person name="Forbes L.D."/>
            <person name="Fowler R.G."/>
            <person name="Fu Q."/>
            <person name="Gabisi R.A."/>
            <person name="Ganer J."/>
            <person name="Garbino Pronczuk A."/>
            <person name="Garcia R.M."/>
            <person name="Garner T."/>
            <person name="Garrett T.E."/>
            <person name="Gonzalez D.A."/>
            <person name="Hamid H."/>
            <person name="Hawkins E.S."/>
            <person name="Hirani K."/>
            <person name="Hogues M.E."/>
            <person name="Hollins B."/>
            <person name="Hsiao C.-H."/>
            <person name="Jabil R."/>
            <person name="James M.L."/>
            <person name="Jhangiani S.N."/>
            <person name="Johnson B."/>
            <person name="Johnson Q."/>
            <person name="Joshi V."/>
            <person name="Kalu J.B."/>
            <person name="Kam C."/>
            <person name="Kashfia A."/>
            <person name="Keebler J."/>
            <person name="Kisamo H."/>
            <person name="Kovar C.L."/>
            <person name="Lago L.A."/>
            <person name="Lai C.-Y."/>
            <person name="Laidlaw J."/>
            <person name="Lara F."/>
            <person name="Le T.-K."/>
            <person name="Lee S.L."/>
            <person name="Legall F.H."/>
            <person name="Lemon S.J."/>
            <person name="Lewis L.R."/>
            <person name="Li B."/>
            <person name="Liu Y."/>
            <person name="Liu Y.-S."/>
            <person name="Lopez J."/>
            <person name="Lozado R.J."/>
            <person name="Lu J."/>
            <person name="Madu R.C."/>
            <person name="Maheshwari M."/>
            <person name="Maheshwari R."/>
            <person name="Malloy K."/>
            <person name="Martinez E."/>
            <person name="Mathew T."/>
            <person name="Mercado I.C."/>
            <person name="Mercado C."/>
            <person name="Meyer B."/>
            <person name="Montgomery K."/>
            <person name="Morgan M.B."/>
            <person name="Munidasa M."/>
            <person name="Nazareth L.V."/>
            <person name="Nelson J."/>
            <person name="Ng B.M."/>
            <person name="Nguyen N.B."/>
            <person name="Nguyen P.Q."/>
            <person name="Nguyen T."/>
            <person name="Obregon M."/>
            <person name="Okwuonu G.O."/>
            <person name="Onwere C.G."/>
            <person name="Orozco G."/>
            <person name="Parra A."/>
            <person name="Patel S."/>
            <person name="Patil S."/>
            <person name="Perez A."/>
            <person name="Perez Y."/>
            <person name="Pham C."/>
            <person name="Primus E.L."/>
            <person name="Pu L.-L."/>
            <person name="Puazo M."/>
            <person name="Qin X."/>
            <person name="Quiroz J.B."/>
            <person name="Reese J."/>
            <person name="Richards S."/>
            <person name="Rives C.M."/>
            <person name="Robberts R."/>
            <person name="Ruiz S.J."/>
            <person name="Ruiz M.J."/>
            <person name="Santibanez J."/>
            <person name="Schneider B.W."/>
            <person name="Sisson I."/>
            <person name="Smith M."/>
            <person name="Sodergren E."/>
            <person name="Song X.-Z."/>
            <person name="Song B.B."/>
            <person name="Summersgill H."/>
            <person name="Thelus R."/>
            <person name="Thornton R.D."/>
            <person name="Trejos Z.Y."/>
            <person name="Usmani K."/>
            <person name="Vattathil S."/>
            <person name="Villasana D."/>
            <person name="Walker D.L."/>
            <person name="Wang S."/>
            <person name="Wang K."/>
            <person name="White C.S."/>
            <person name="Williams A.C."/>
            <person name="Williamson J."/>
            <person name="Wilson K."/>
            <person name="Woghiren I.O."/>
            <person name="Woodworth J.R."/>
            <person name="Worley K.C."/>
            <person name="Wright R.A."/>
            <person name="Wu W."/>
            <person name="Young L."/>
            <person name="Zhang L."/>
            <person name="Zhang J."/>
            <person name="Zhu Y."/>
            <person name="Muzny D.M."/>
            <person name="Weinstock G."/>
            <person name="Gibbs R.A."/>
        </authorList>
    </citation>
    <scope>NUCLEOTIDE SEQUENCE [LARGE SCALE GENOMIC DNA]</scope>
    <source>
        <strain evidence="3">LSR1</strain>
    </source>
</reference>
<feature type="domain" description="CHK kinase-like" evidence="1">
    <location>
        <begin position="1"/>
        <end position="133"/>
    </location>
</feature>
<name>A0A8R2B516_ACYPI</name>
<keyword evidence="3" id="KW-1185">Reference proteome</keyword>
<reference evidence="2" key="2">
    <citation type="submission" date="2022-06" db="UniProtKB">
        <authorList>
            <consortium name="EnsemblMetazoa"/>
        </authorList>
    </citation>
    <scope>IDENTIFICATION</scope>
</reference>
<protein>
    <recommendedName>
        <fullName evidence="1">CHK kinase-like domain-containing protein</fullName>
    </recommendedName>
</protein>
<evidence type="ECO:0000313" key="2">
    <source>
        <dbReference type="EnsemblMetazoa" id="XP_008182174.1"/>
    </source>
</evidence>
<sequence>MSQHDIFKKCGKRGVDRLLDRDGERYRDHVHIRRLNKLFDDSKNTLMQTLNGREPLSVICHGDLHRETLMFQYDEHGRPYDALAVDFFMLHYGSPALDLASFLYMSTTQRVREMHWDELLDTYCAALAVSVPPGVCVPGRAEIDAEMAATTVNAFAKTMIGLPFLLRTKNDELDSLVTSDDPVDYFLALGGDMATECLAEIVQHLVDMGYTDVGRDLHSDPAENLISKQFVHICD</sequence>
<dbReference type="SMART" id="SM00587">
    <property type="entry name" value="CHK"/>
    <property type="match status" value="1"/>
</dbReference>
<organism evidence="2 3">
    <name type="scientific">Acyrthosiphon pisum</name>
    <name type="common">Pea aphid</name>
    <dbReference type="NCBI Taxonomy" id="7029"/>
    <lineage>
        <taxon>Eukaryota</taxon>
        <taxon>Metazoa</taxon>
        <taxon>Ecdysozoa</taxon>
        <taxon>Arthropoda</taxon>
        <taxon>Hexapoda</taxon>
        <taxon>Insecta</taxon>
        <taxon>Pterygota</taxon>
        <taxon>Neoptera</taxon>
        <taxon>Paraneoptera</taxon>
        <taxon>Hemiptera</taxon>
        <taxon>Sternorrhyncha</taxon>
        <taxon>Aphidomorpha</taxon>
        <taxon>Aphidoidea</taxon>
        <taxon>Aphididae</taxon>
        <taxon>Macrosiphini</taxon>
        <taxon>Acyrthosiphon</taxon>
    </lineage>
</organism>
<dbReference type="RefSeq" id="XP_008182174.1">
    <property type="nucleotide sequence ID" value="XM_008183952.3"/>
</dbReference>
<dbReference type="Proteomes" id="UP000007819">
    <property type="component" value="Chromosome A1"/>
</dbReference>
<dbReference type="AlphaFoldDB" id="A0A8R2B516"/>
<dbReference type="InterPro" id="IPR011009">
    <property type="entry name" value="Kinase-like_dom_sf"/>
</dbReference>
<dbReference type="KEGG" id="api:103309166"/>
<evidence type="ECO:0000259" key="1">
    <source>
        <dbReference type="SMART" id="SM00587"/>
    </source>
</evidence>
<dbReference type="InterPro" id="IPR004119">
    <property type="entry name" value="EcKL"/>
</dbReference>
<proteinExistence type="predicted"/>
<dbReference type="Pfam" id="PF02958">
    <property type="entry name" value="EcKL"/>
    <property type="match status" value="1"/>
</dbReference>